<dbReference type="Gene3D" id="1.10.472.170">
    <property type="match status" value="1"/>
</dbReference>
<dbReference type="EnsemblPlants" id="TraesCS7B02G162800.1">
    <property type="protein sequence ID" value="TraesCS7B02G162800.1"/>
    <property type="gene ID" value="TraesCS7B02G162800"/>
</dbReference>
<dbReference type="PANTHER" id="PTHR48428">
    <property type="entry name" value="PLANT-SPECIFIC TFIIB-RELATED PROTEIN PTF2"/>
    <property type="match status" value="1"/>
</dbReference>
<dbReference type="InterPro" id="IPR053340">
    <property type="entry name" value="PTF2"/>
</dbReference>
<dbReference type="STRING" id="4565.A0A3B6SCG0"/>
<dbReference type="SMR" id="A0A3B6SCG0"/>
<dbReference type="Gramene" id="TraesSYM5B03G02886170.1">
    <property type="protein sequence ID" value="TraesSYM5B03G02886170.1"/>
    <property type="gene ID" value="TraesSYM5B03G02886170"/>
</dbReference>
<dbReference type="InterPro" id="IPR036915">
    <property type="entry name" value="Cyclin-like_sf"/>
</dbReference>
<dbReference type="Gramene" id="TraesCS7B02G162800.1">
    <property type="protein sequence ID" value="TraesCS7B02G162800.1"/>
    <property type="gene ID" value="TraesCS7B02G162800"/>
</dbReference>
<dbReference type="Gramene" id="TraesNOR7B03G04160710.1">
    <property type="protein sequence ID" value="TraesNOR7B03G04160710.1"/>
    <property type="gene ID" value="TraesNOR7B03G04160710"/>
</dbReference>
<evidence type="ECO:0008006" key="3">
    <source>
        <dbReference type="Google" id="ProtNLM"/>
    </source>
</evidence>
<protein>
    <recommendedName>
        <fullName evidence="3">TFIIB-type domain-containing protein</fullName>
    </recommendedName>
</protein>
<dbReference type="OrthoDB" id="511529at2759"/>
<dbReference type="Gramene" id="TraesLDM7B03G04118900.1">
    <property type="protein sequence ID" value="TraesLDM7B03G04118900.1"/>
    <property type="gene ID" value="TraesLDM7B03G04118900"/>
</dbReference>
<dbReference type="AlphaFoldDB" id="A0A3B6SCG0"/>
<dbReference type="SUPFAM" id="SSF47954">
    <property type="entry name" value="Cyclin-like"/>
    <property type="match status" value="1"/>
</dbReference>
<dbReference type="Gramene" id="TraesMAC7B03G04110370.1">
    <property type="protein sequence ID" value="TraesMAC7B03G04110370.1"/>
    <property type="gene ID" value="TraesMAC7B03G04110370"/>
</dbReference>
<reference evidence="1" key="2">
    <citation type="submission" date="2018-10" db="UniProtKB">
        <authorList>
            <consortium name="EnsemblPlants"/>
        </authorList>
    </citation>
    <scope>IDENTIFICATION</scope>
</reference>
<evidence type="ECO:0000313" key="1">
    <source>
        <dbReference type="EnsemblPlants" id="TraesCS7B02G162800.1"/>
    </source>
</evidence>
<name>A0A3B6SCG0_WHEAT</name>
<organism evidence="1">
    <name type="scientific">Triticum aestivum</name>
    <name type="common">Wheat</name>
    <dbReference type="NCBI Taxonomy" id="4565"/>
    <lineage>
        <taxon>Eukaryota</taxon>
        <taxon>Viridiplantae</taxon>
        <taxon>Streptophyta</taxon>
        <taxon>Embryophyta</taxon>
        <taxon>Tracheophyta</taxon>
        <taxon>Spermatophyta</taxon>
        <taxon>Magnoliopsida</taxon>
        <taxon>Liliopsida</taxon>
        <taxon>Poales</taxon>
        <taxon>Poaceae</taxon>
        <taxon>BOP clade</taxon>
        <taxon>Pooideae</taxon>
        <taxon>Triticodae</taxon>
        <taxon>Triticeae</taxon>
        <taxon>Triticinae</taxon>
        <taxon>Triticum</taxon>
    </lineage>
</organism>
<reference evidence="1" key="1">
    <citation type="submission" date="2018-08" db="EMBL/GenBank/DDBJ databases">
        <authorList>
            <person name="Rossello M."/>
        </authorList>
    </citation>
    <scope>NUCLEOTIDE SEQUENCE [LARGE SCALE GENOMIC DNA]</scope>
    <source>
        <strain evidence="1">cv. Chinese Spring</strain>
    </source>
</reference>
<dbReference type="Gramene" id="TraesJAG7B03G04098240.1">
    <property type="protein sequence ID" value="TraesJAG7B03G04098240.1"/>
    <property type="gene ID" value="TraesJAG7B03G04098240"/>
</dbReference>
<keyword evidence="2" id="KW-1185">Reference proteome</keyword>
<dbReference type="Gramene" id="TraesJUL7B03G04153480.1">
    <property type="protein sequence ID" value="TraesJUL7B03G04153480.1"/>
    <property type="gene ID" value="TraesJUL7B03G04153480"/>
</dbReference>
<dbReference type="OMA" id="ENNCAES"/>
<sequence>MESTCVSCGECPVIPEPASGVLVCTACGVVHDADADEFVNSTCFTEGGELGRRAATTVHHSSQSPYLDHKLYAASDVITSMAARFSLSASRVDEVLRIAQSATDRNLACLGTAFLPALAAACTLLVARSHRLPISFAEAAEAAACTTFALANLVYRIASQLYLPPLPSFDYSAALERAVERSGKLTEAAGEKRDAILSQARFLLCCASKWSLTTGRHPLPLVAGVIAFAAELNKVTSVSVEDIALDISAVPHTSRLRYNELVAALVGAAQKLLPWGSDVNTRNLQLSAPSLLQLMQMQTQSGQSEQFQECFRPDIASTVKEYSSVDLDESKYFQIDPLDVDDFDFKNYGQELKEPEDLKILEGCMSDTYQNILKRIAQLKELGNFGKVPSRRKRWKRELELEPWDNAQTKNKPLEEEADIDIGYDAPPPSFTAGVDLQKRRRTRIEAAKCRINEIMKAPATRIANAIDSPSALGHEDVCPPQKNIRKNQWRKRRNEKDHLREISNAPDCVKKRKKRDSCNVIDWEDCVIELLLLHGANEAEIEQGQYKRLLELRVFSA</sequence>
<dbReference type="Proteomes" id="UP000019116">
    <property type="component" value="Chromosome 7B"/>
</dbReference>
<proteinExistence type="predicted"/>
<dbReference type="Gramene" id="TraesSTA7B03G04111360.1">
    <property type="protein sequence ID" value="TraesSTA7B03G04111360.1"/>
    <property type="gene ID" value="TraesSTA7B03G04111360"/>
</dbReference>
<dbReference type="Gramene" id="TraesARI5B03G02900080.1">
    <property type="protein sequence ID" value="TraesARI5B03G02900080.1"/>
    <property type="gene ID" value="TraesARI5B03G02900080"/>
</dbReference>
<dbReference type="Gramene" id="TraesCS7B03G0442300.1">
    <property type="protein sequence ID" value="TraesCS7B03G0442300.1.CDS"/>
    <property type="gene ID" value="TraesCS7B03G0442300"/>
</dbReference>
<accession>A0A3B6SCG0</accession>
<dbReference type="PANTHER" id="PTHR48428:SF1">
    <property type="entry name" value="PLANT-SPECIFIC TFIIB-RELATED PROTEIN PTF2"/>
    <property type="match status" value="1"/>
</dbReference>
<evidence type="ECO:0000313" key="2">
    <source>
        <dbReference type="Proteomes" id="UP000019116"/>
    </source>
</evidence>